<dbReference type="GO" id="GO:0003677">
    <property type="term" value="F:DNA binding"/>
    <property type="evidence" value="ECO:0007669"/>
    <property type="project" value="InterPro"/>
</dbReference>
<dbReference type="Gene3D" id="1.10.10.10">
    <property type="entry name" value="Winged helix-like DNA-binding domain superfamily/Winged helix DNA-binding domain"/>
    <property type="match status" value="1"/>
</dbReference>
<gene>
    <name evidence="3" type="ORF">SAMN05216388_1009127</name>
</gene>
<sequence length="79" mass="8942">MRGDGPDRRDHLRCRRGAETPGRARASALAADLGVAKSTANRHLSTPLYLEYVTREDDVIHVELRFLDLGQQRKFDVSH</sequence>
<organism evidence="3 4">
    <name type="scientific">Halorientalis persicus</name>
    <dbReference type="NCBI Taxonomy" id="1367881"/>
    <lineage>
        <taxon>Archaea</taxon>
        <taxon>Methanobacteriati</taxon>
        <taxon>Methanobacteriota</taxon>
        <taxon>Stenosarchaea group</taxon>
        <taxon>Halobacteria</taxon>
        <taxon>Halobacteriales</taxon>
        <taxon>Haloarculaceae</taxon>
        <taxon>Halorientalis</taxon>
    </lineage>
</organism>
<dbReference type="AlphaFoldDB" id="A0A1H8MU59"/>
<evidence type="ECO:0000256" key="1">
    <source>
        <dbReference type="SAM" id="MobiDB-lite"/>
    </source>
</evidence>
<feature type="region of interest" description="Disordered" evidence="1">
    <location>
        <begin position="1"/>
        <end position="25"/>
    </location>
</feature>
<dbReference type="OrthoDB" id="14763at2157"/>
<dbReference type="Pfam" id="PF09339">
    <property type="entry name" value="HTH_IclR"/>
    <property type="match status" value="1"/>
</dbReference>
<name>A0A1H8MU59_9EURY</name>
<dbReference type="InterPro" id="IPR005471">
    <property type="entry name" value="Tscrpt_reg_IclR_N"/>
</dbReference>
<feature type="domain" description="HTH iclR-type" evidence="2">
    <location>
        <begin position="18"/>
        <end position="56"/>
    </location>
</feature>
<reference evidence="4" key="1">
    <citation type="submission" date="2016-10" db="EMBL/GenBank/DDBJ databases">
        <authorList>
            <person name="Varghese N."/>
            <person name="Submissions S."/>
        </authorList>
    </citation>
    <scope>NUCLEOTIDE SEQUENCE [LARGE SCALE GENOMIC DNA]</scope>
    <source>
        <strain evidence="4">IBRC-M 10043</strain>
    </source>
</reference>
<dbReference type="GO" id="GO:0006355">
    <property type="term" value="P:regulation of DNA-templated transcription"/>
    <property type="evidence" value="ECO:0007669"/>
    <property type="project" value="InterPro"/>
</dbReference>
<dbReference type="EMBL" id="FOCX01000009">
    <property type="protein sequence ID" value="SEO20897.1"/>
    <property type="molecule type" value="Genomic_DNA"/>
</dbReference>
<evidence type="ECO:0000259" key="2">
    <source>
        <dbReference type="Pfam" id="PF09339"/>
    </source>
</evidence>
<evidence type="ECO:0000313" key="4">
    <source>
        <dbReference type="Proteomes" id="UP000198775"/>
    </source>
</evidence>
<keyword evidence="4" id="KW-1185">Reference proteome</keyword>
<dbReference type="RefSeq" id="WP_092660140.1">
    <property type="nucleotide sequence ID" value="NZ_FOCX01000009.1"/>
</dbReference>
<feature type="compositionally biased region" description="Basic and acidic residues" evidence="1">
    <location>
        <begin position="1"/>
        <end position="10"/>
    </location>
</feature>
<accession>A0A1H8MU59</accession>
<protein>
    <recommendedName>
        <fullName evidence="2">HTH iclR-type domain-containing protein</fullName>
    </recommendedName>
</protein>
<proteinExistence type="predicted"/>
<dbReference type="InterPro" id="IPR036388">
    <property type="entry name" value="WH-like_DNA-bd_sf"/>
</dbReference>
<dbReference type="Proteomes" id="UP000198775">
    <property type="component" value="Unassembled WGS sequence"/>
</dbReference>
<evidence type="ECO:0000313" key="3">
    <source>
        <dbReference type="EMBL" id="SEO20897.1"/>
    </source>
</evidence>